<keyword evidence="2" id="KW-1003">Cell membrane</keyword>
<dbReference type="Pfam" id="PF00672">
    <property type="entry name" value="HAMP"/>
    <property type="match status" value="1"/>
</dbReference>
<evidence type="ECO:0000256" key="7">
    <source>
        <dbReference type="ARBA" id="ARBA00022777"/>
    </source>
</evidence>
<reference evidence="14 15" key="1">
    <citation type="journal article" date="2012" name="J. Bacteriol.">
        <title>Complete Genome Sequence of Paenibacillus mucilaginosus 3016, a Bacterium Functional as Microbial Fertilizer.</title>
        <authorList>
            <person name="Ma M."/>
            <person name="Wang Z."/>
            <person name="Li L."/>
            <person name="Jiang X."/>
            <person name="Guan D."/>
            <person name="Cao F."/>
            <person name="Chen H."/>
            <person name="Wang X."/>
            <person name="Shen D."/>
            <person name="Du B."/>
            <person name="Li J."/>
        </authorList>
    </citation>
    <scope>NUCLEOTIDE SEQUENCE [LARGE SCALE GENOMIC DNA]</scope>
    <source>
        <strain evidence="14 15">3016</strain>
    </source>
</reference>
<organism evidence="14 15">
    <name type="scientific">Paenibacillus mucilaginosus 3016</name>
    <dbReference type="NCBI Taxonomy" id="1116391"/>
    <lineage>
        <taxon>Bacteria</taxon>
        <taxon>Bacillati</taxon>
        <taxon>Bacillota</taxon>
        <taxon>Bacilli</taxon>
        <taxon>Bacillales</taxon>
        <taxon>Paenibacillaceae</taxon>
        <taxon>Paenibacillus</taxon>
    </lineage>
</organism>
<keyword evidence="15" id="KW-1185">Reference proteome</keyword>
<dbReference type="InterPro" id="IPR010559">
    <property type="entry name" value="Sig_transdc_His_kin_internal"/>
</dbReference>
<dbReference type="SUPFAM" id="SSF55874">
    <property type="entry name" value="ATPase domain of HSP90 chaperone/DNA topoisomerase II/histidine kinase"/>
    <property type="match status" value="1"/>
</dbReference>
<comment type="subcellular location">
    <subcellularLocation>
        <location evidence="1">Cell membrane</location>
        <topology evidence="1">Multi-pass membrane protein</topology>
    </subcellularLocation>
</comment>
<dbReference type="Pfam" id="PF02518">
    <property type="entry name" value="HATPase_c"/>
    <property type="match status" value="1"/>
</dbReference>
<dbReference type="AlphaFoldDB" id="H6NNG3"/>
<dbReference type="PANTHER" id="PTHR34220:SF11">
    <property type="entry name" value="SENSOR PROTEIN KINASE HPTS"/>
    <property type="match status" value="1"/>
</dbReference>
<name>H6NNG3_9BACL</name>
<keyword evidence="8" id="KW-0067">ATP-binding</keyword>
<evidence type="ECO:0000256" key="6">
    <source>
        <dbReference type="ARBA" id="ARBA00022741"/>
    </source>
</evidence>
<keyword evidence="3" id="KW-0597">Phosphoprotein</keyword>
<dbReference type="RefSeq" id="WP_014371851.1">
    <property type="nucleotide sequence ID" value="NC_016935.1"/>
</dbReference>
<feature type="domain" description="HAMP" evidence="13">
    <location>
        <begin position="327"/>
        <end position="379"/>
    </location>
</feature>
<proteinExistence type="predicted"/>
<keyword evidence="10" id="KW-0902">Two-component regulatory system</keyword>
<evidence type="ECO:0000256" key="12">
    <source>
        <dbReference type="SAM" id="Phobius"/>
    </source>
</evidence>
<dbReference type="InterPro" id="IPR036890">
    <property type="entry name" value="HATPase_C_sf"/>
</dbReference>
<evidence type="ECO:0000313" key="14">
    <source>
        <dbReference type="EMBL" id="AFC32542.1"/>
    </source>
</evidence>
<dbReference type="InterPro" id="IPR050640">
    <property type="entry name" value="Bact_2-comp_sensor_kinase"/>
</dbReference>
<sequence>MKLIRSLWGKWKESRLFVKLIAVMVVSIVAVSATTSWITLHMSVKLFTDTFGITNAKVISQIKTNMDSFHYTVITAANNVFQSGTVKSFLTEGDSDSLTMARQYGAIRQEMDRIQSIIDAYQVSITISGVNGRSYSTDRSLLPLQARQLEGLEMTRRALEQPKKMTYQYYRPGPSDVGSKEPLIVATQAIRERSTGEVYGTLYVAVRESDFRQFYASFSSVGNDVFLLDRTGLIVSSNREDYRGEYTPDLLRYASQITEQQVRTMEGKVWGKDSIILAEELPFYDVYLVNVIDSELASGQMLNKQAIVLTCSLFVLGALVIVFLITRGMTRSLTLLVRQMSRITENDFTNYVSVTGSYETRQVGHAFNYMLDELHEYVDELVATQKEQRNAELAALQRQINPHFLYNTLASVKFLVQQDSKEKAAATIHALITLLQNAIGNVSETVTVEQEISNLKSYVFINHVRYGDRVRANFFIAPDCLHYHVPKLMIQPFIENAFFHGFNRKQQGTVHVLVAREGETLVCEVVDNGDGIEGLTGEHKLPTDGGKSHFFSGIGIQNVHDRIQLLYGEPYGVAITSRPGEGTRVKIRLPLLES</sequence>
<gene>
    <name evidence="14" type="ORF">PM3016_5872</name>
</gene>
<protein>
    <submittedName>
        <fullName evidence="14">Putative HAMP domain-containing sensor</fullName>
    </submittedName>
</protein>
<evidence type="ECO:0000256" key="2">
    <source>
        <dbReference type="ARBA" id="ARBA00022475"/>
    </source>
</evidence>
<evidence type="ECO:0000256" key="5">
    <source>
        <dbReference type="ARBA" id="ARBA00022692"/>
    </source>
</evidence>
<dbReference type="PANTHER" id="PTHR34220">
    <property type="entry name" value="SENSOR HISTIDINE KINASE YPDA"/>
    <property type="match status" value="1"/>
</dbReference>
<dbReference type="SMART" id="SM00304">
    <property type="entry name" value="HAMP"/>
    <property type="match status" value="1"/>
</dbReference>
<keyword evidence="11 12" id="KW-0472">Membrane</keyword>
<dbReference type="Gene3D" id="6.10.340.10">
    <property type="match status" value="1"/>
</dbReference>
<dbReference type="Proteomes" id="UP000007523">
    <property type="component" value="Chromosome"/>
</dbReference>
<dbReference type="CDD" id="cd06225">
    <property type="entry name" value="HAMP"/>
    <property type="match status" value="1"/>
</dbReference>
<dbReference type="InterPro" id="IPR003660">
    <property type="entry name" value="HAMP_dom"/>
</dbReference>
<dbReference type="Pfam" id="PF06580">
    <property type="entry name" value="His_kinase"/>
    <property type="match status" value="1"/>
</dbReference>
<dbReference type="EMBL" id="CP003235">
    <property type="protein sequence ID" value="AFC32542.1"/>
    <property type="molecule type" value="Genomic_DNA"/>
</dbReference>
<dbReference type="SUPFAM" id="SSF158472">
    <property type="entry name" value="HAMP domain-like"/>
    <property type="match status" value="1"/>
</dbReference>
<feature type="transmembrane region" description="Helical" evidence="12">
    <location>
        <begin position="20"/>
        <end position="40"/>
    </location>
</feature>
<dbReference type="GO" id="GO:0005524">
    <property type="term" value="F:ATP binding"/>
    <property type="evidence" value="ECO:0007669"/>
    <property type="project" value="UniProtKB-KW"/>
</dbReference>
<keyword evidence="6" id="KW-0547">Nucleotide-binding</keyword>
<evidence type="ECO:0000256" key="1">
    <source>
        <dbReference type="ARBA" id="ARBA00004651"/>
    </source>
</evidence>
<evidence type="ECO:0000313" key="15">
    <source>
        <dbReference type="Proteomes" id="UP000007523"/>
    </source>
</evidence>
<keyword evidence="9 12" id="KW-1133">Transmembrane helix</keyword>
<evidence type="ECO:0000259" key="13">
    <source>
        <dbReference type="PROSITE" id="PS50885"/>
    </source>
</evidence>
<dbReference type="STRING" id="1116391.PM3016_5872"/>
<evidence type="ECO:0000256" key="8">
    <source>
        <dbReference type="ARBA" id="ARBA00022840"/>
    </source>
</evidence>
<accession>H6NNG3</accession>
<feature type="transmembrane region" description="Helical" evidence="12">
    <location>
        <begin position="306"/>
        <end position="325"/>
    </location>
</feature>
<keyword evidence="5 12" id="KW-0812">Transmembrane</keyword>
<keyword evidence="7" id="KW-0418">Kinase</keyword>
<dbReference type="Gene3D" id="3.30.565.10">
    <property type="entry name" value="Histidine kinase-like ATPase, C-terminal domain"/>
    <property type="match status" value="1"/>
</dbReference>
<evidence type="ECO:0000256" key="11">
    <source>
        <dbReference type="ARBA" id="ARBA00023136"/>
    </source>
</evidence>
<keyword evidence="4" id="KW-0808">Transferase</keyword>
<evidence type="ECO:0000256" key="10">
    <source>
        <dbReference type="ARBA" id="ARBA00023012"/>
    </source>
</evidence>
<dbReference type="InterPro" id="IPR003594">
    <property type="entry name" value="HATPase_dom"/>
</dbReference>
<dbReference type="GO" id="GO:0005886">
    <property type="term" value="C:plasma membrane"/>
    <property type="evidence" value="ECO:0007669"/>
    <property type="project" value="UniProtKB-SubCell"/>
</dbReference>
<evidence type="ECO:0000256" key="3">
    <source>
        <dbReference type="ARBA" id="ARBA00022553"/>
    </source>
</evidence>
<dbReference type="PROSITE" id="PS50885">
    <property type="entry name" value="HAMP"/>
    <property type="match status" value="1"/>
</dbReference>
<evidence type="ECO:0000256" key="4">
    <source>
        <dbReference type="ARBA" id="ARBA00022679"/>
    </source>
</evidence>
<dbReference type="GO" id="GO:0000155">
    <property type="term" value="F:phosphorelay sensor kinase activity"/>
    <property type="evidence" value="ECO:0007669"/>
    <property type="project" value="InterPro"/>
</dbReference>
<evidence type="ECO:0000256" key="9">
    <source>
        <dbReference type="ARBA" id="ARBA00022989"/>
    </source>
</evidence>
<dbReference type="HOGENOM" id="CLU_020473_6_0_9"/>
<dbReference type="KEGG" id="pmq:PM3016_5872"/>